<dbReference type="SUPFAM" id="SSF117396">
    <property type="entry name" value="TM1631-like"/>
    <property type="match status" value="1"/>
</dbReference>
<evidence type="ECO:0000313" key="2">
    <source>
        <dbReference type="Proteomes" id="UP000051124"/>
    </source>
</evidence>
<evidence type="ECO:0000313" key="1">
    <source>
        <dbReference type="EMBL" id="KPJ50838.1"/>
    </source>
</evidence>
<dbReference type="Gene3D" id="3.20.20.410">
    <property type="entry name" value="Protein of unknown function UPF0759"/>
    <property type="match status" value="1"/>
</dbReference>
<comment type="caution">
    <text evidence="1">The sequence shown here is derived from an EMBL/GenBank/DDBJ whole genome shotgun (WGS) entry which is preliminary data.</text>
</comment>
<dbReference type="Proteomes" id="UP000051124">
    <property type="component" value="Unassembled WGS sequence"/>
</dbReference>
<dbReference type="PANTHER" id="PTHR30348:SF13">
    <property type="entry name" value="UPF0759 PROTEIN YUNF"/>
    <property type="match status" value="1"/>
</dbReference>
<evidence type="ECO:0008006" key="3">
    <source>
        <dbReference type="Google" id="ProtNLM"/>
    </source>
</evidence>
<accession>A0A0S7WL24</accession>
<dbReference type="AlphaFoldDB" id="A0A0S7WL24"/>
<dbReference type="Pfam" id="PF01904">
    <property type="entry name" value="DUF72"/>
    <property type="match status" value="1"/>
</dbReference>
<reference evidence="1 2" key="1">
    <citation type="journal article" date="2015" name="Microbiome">
        <title>Genomic resolution of linkages in carbon, nitrogen, and sulfur cycling among widespread estuary sediment bacteria.</title>
        <authorList>
            <person name="Baker B.J."/>
            <person name="Lazar C.S."/>
            <person name="Teske A.P."/>
            <person name="Dick G.J."/>
        </authorList>
    </citation>
    <scope>NUCLEOTIDE SEQUENCE [LARGE SCALE GENOMIC DNA]</scope>
    <source>
        <strain evidence="1">DG_26</strain>
    </source>
</reference>
<dbReference type="InterPro" id="IPR002763">
    <property type="entry name" value="DUF72"/>
</dbReference>
<organism evidence="1 2">
    <name type="scientific">candidate division TA06 bacterium DG_26</name>
    <dbReference type="NCBI Taxonomy" id="1703771"/>
    <lineage>
        <taxon>Bacteria</taxon>
        <taxon>Bacteria division TA06</taxon>
    </lineage>
</organism>
<protein>
    <recommendedName>
        <fullName evidence="3">DUF72 domain-containing protein</fullName>
    </recommendedName>
</protein>
<dbReference type="PANTHER" id="PTHR30348">
    <property type="entry name" value="UNCHARACTERIZED PROTEIN YECE"/>
    <property type="match status" value="1"/>
</dbReference>
<proteinExistence type="predicted"/>
<dbReference type="InterPro" id="IPR036520">
    <property type="entry name" value="UPF0759_sf"/>
</dbReference>
<dbReference type="EMBL" id="LIZT01000011">
    <property type="protein sequence ID" value="KPJ50838.1"/>
    <property type="molecule type" value="Genomic_DNA"/>
</dbReference>
<gene>
    <name evidence="1" type="ORF">AMJ40_01610</name>
</gene>
<sequence length="278" mass="32304">MIKLGTSGFSFKDWVGPVYPQGMKPASMLPYYENVLGFDTVEINFTYYQLPSARSFEGMVKKTSPSFEFVVKANREMTHDMIDKKTWKLKDNEEVFDKFTSSLTPLMDNGRLGCVLAQFPIFFFPKKENAEYLLTFKDRMKGIPLVVEFRNKAWLTDRTFESLEQNGLGYCVVDEPPLPRLVPFVPKATSELGYFRFHGRNTNWFNVPTSERYDYLYTEQELKEFVAPVEDIAEKTRKTYVFFNNCHNGQAAQNAQMMKKMLKLINEYGPQQQSIFGS</sequence>
<name>A0A0S7WL24_UNCT6</name>